<dbReference type="PANTHER" id="PTHR48043:SF119">
    <property type="entry name" value="UDP-GLUCURONOSYLTRANSFERASE"/>
    <property type="match status" value="1"/>
</dbReference>
<name>A0A914XYH1_9BILA</name>
<dbReference type="WBParaSite" id="PSU_v2.g12003.t1">
    <property type="protein sequence ID" value="PSU_v2.g12003.t1"/>
    <property type="gene ID" value="PSU_v2.g12003"/>
</dbReference>
<keyword evidence="3 5" id="KW-0808">Transferase</keyword>
<accession>A0A914XYH1</accession>
<evidence type="ECO:0000313" key="7">
    <source>
        <dbReference type="Proteomes" id="UP000887577"/>
    </source>
</evidence>
<dbReference type="Gene3D" id="3.40.50.2000">
    <property type="entry name" value="Glycogen Phosphorylase B"/>
    <property type="match status" value="1"/>
</dbReference>
<dbReference type="SUPFAM" id="SSF53756">
    <property type="entry name" value="UDP-Glycosyltransferase/glycogen phosphorylase"/>
    <property type="match status" value="1"/>
</dbReference>
<evidence type="ECO:0000256" key="2">
    <source>
        <dbReference type="ARBA" id="ARBA00022676"/>
    </source>
</evidence>
<comment type="similarity">
    <text evidence="1 5">Belongs to the UDP-glycosyltransferase family.</text>
</comment>
<dbReference type="PANTHER" id="PTHR48043">
    <property type="entry name" value="EG:EG0003.4 PROTEIN-RELATED"/>
    <property type="match status" value="1"/>
</dbReference>
<keyword evidence="7" id="KW-1185">Reference proteome</keyword>
<evidence type="ECO:0000256" key="5">
    <source>
        <dbReference type="RuleBase" id="RU003718"/>
    </source>
</evidence>
<dbReference type="GO" id="GO:0015020">
    <property type="term" value="F:glucuronosyltransferase activity"/>
    <property type="evidence" value="ECO:0007669"/>
    <property type="project" value="UniProtKB-EC"/>
</dbReference>
<dbReference type="CDD" id="cd03784">
    <property type="entry name" value="GT1_Gtf-like"/>
    <property type="match status" value="1"/>
</dbReference>
<dbReference type="Proteomes" id="UP000887577">
    <property type="component" value="Unplaced"/>
</dbReference>
<dbReference type="AlphaFoldDB" id="A0A914XYH1"/>
<proteinExistence type="inferred from homology"/>
<evidence type="ECO:0000313" key="8">
    <source>
        <dbReference type="WBParaSite" id="PSU_v2.g12003.t1"/>
    </source>
</evidence>
<evidence type="ECO:0000256" key="4">
    <source>
        <dbReference type="ARBA" id="ARBA00047475"/>
    </source>
</evidence>
<dbReference type="EC" id="2.4.1.17" evidence="6"/>
<keyword evidence="2 5" id="KW-0328">Glycosyltransferase</keyword>
<dbReference type="InterPro" id="IPR035595">
    <property type="entry name" value="UDP_glycos_trans_CS"/>
</dbReference>
<comment type="catalytic activity">
    <reaction evidence="4 6">
        <text>glucuronate acceptor + UDP-alpha-D-glucuronate = acceptor beta-D-glucuronoside + UDP + H(+)</text>
        <dbReference type="Rhea" id="RHEA:21032"/>
        <dbReference type="ChEBI" id="CHEBI:15378"/>
        <dbReference type="ChEBI" id="CHEBI:58052"/>
        <dbReference type="ChEBI" id="CHEBI:58223"/>
        <dbReference type="ChEBI" id="CHEBI:132367"/>
        <dbReference type="ChEBI" id="CHEBI:132368"/>
        <dbReference type="EC" id="2.4.1.17"/>
    </reaction>
</comment>
<reference evidence="8" key="1">
    <citation type="submission" date="2022-11" db="UniProtKB">
        <authorList>
            <consortium name="WormBaseParasite"/>
        </authorList>
    </citation>
    <scope>IDENTIFICATION</scope>
</reference>
<dbReference type="PROSITE" id="PS00375">
    <property type="entry name" value="UDPGT"/>
    <property type="match status" value="1"/>
</dbReference>
<dbReference type="Pfam" id="PF00201">
    <property type="entry name" value="UDPGT"/>
    <property type="match status" value="1"/>
</dbReference>
<evidence type="ECO:0000256" key="1">
    <source>
        <dbReference type="ARBA" id="ARBA00009995"/>
    </source>
</evidence>
<comment type="subcellular location">
    <subcellularLocation>
        <location evidence="6">Membrane</location>
        <topology evidence="6">Single-pass membrane protein</topology>
    </subcellularLocation>
</comment>
<evidence type="ECO:0000256" key="3">
    <source>
        <dbReference type="ARBA" id="ARBA00022679"/>
    </source>
</evidence>
<dbReference type="InterPro" id="IPR002213">
    <property type="entry name" value="UDP_glucos_trans"/>
</dbReference>
<evidence type="ECO:0000256" key="6">
    <source>
        <dbReference type="RuleBase" id="RU362059"/>
    </source>
</evidence>
<dbReference type="InterPro" id="IPR050271">
    <property type="entry name" value="UDP-glycosyltransferase"/>
</dbReference>
<dbReference type="GO" id="GO:0016020">
    <property type="term" value="C:membrane"/>
    <property type="evidence" value="ECO:0007669"/>
    <property type="project" value="UniProtKB-SubCell"/>
</dbReference>
<sequence>MISTFIWKSDPHSAVLGLIHATGDESMGELLLDASEKFVELFKHEYDLVIVDEIFTIHGMTITKILKELSGHTPVIDATHGTILPSGHGDIYDPKIFWLRNPGKLMTFSFSTHEINRMAEMNLRESLDKLGRIAPIAEDFRGIGSHCKKVEKLSKEFADFVEDSTSKGTIYIAFGSIVNFDRCPQFVFDAFFKALNQFPDYRIIFSMKKLKSRSLPKLNHNVKLVHWAPQNAILAHSKTVLFMSHGGLKSYKEALCTKVPVVFLPILAEQGSIARMSMKMGIGTAISKYTLTADKIVDAFNRKKDEELKNAILDLSKELDLLAVHIDNSANKIIAHQGDLHFQNLITAPAKKLKGQFLDYMFSQHDEDLQKLKTLCKHNMPTAIFDVNNIYYDGDLIV</sequence>
<protein>
    <recommendedName>
        <fullName evidence="6">UDP-glucuronosyltransferase</fullName>
        <ecNumber evidence="6">2.4.1.17</ecNumber>
    </recommendedName>
</protein>
<organism evidence="7 8">
    <name type="scientific">Panagrolaimus superbus</name>
    <dbReference type="NCBI Taxonomy" id="310955"/>
    <lineage>
        <taxon>Eukaryota</taxon>
        <taxon>Metazoa</taxon>
        <taxon>Ecdysozoa</taxon>
        <taxon>Nematoda</taxon>
        <taxon>Chromadorea</taxon>
        <taxon>Rhabditida</taxon>
        <taxon>Tylenchina</taxon>
        <taxon>Panagrolaimomorpha</taxon>
        <taxon>Panagrolaimoidea</taxon>
        <taxon>Panagrolaimidae</taxon>
        <taxon>Panagrolaimus</taxon>
    </lineage>
</organism>